<dbReference type="EC" id="2.1.1.-" evidence="4"/>
<dbReference type="GO" id="GO:0032259">
    <property type="term" value="P:methylation"/>
    <property type="evidence" value="ECO:0007669"/>
    <property type="project" value="UniProtKB-KW"/>
</dbReference>
<dbReference type="InterPro" id="IPR038601">
    <property type="entry name" value="MttB-like_sf"/>
</dbReference>
<dbReference type="GO" id="GO:0015948">
    <property type="term" value="P:methanogenesis"/>
    <property type="evidence" value="ECO:0007669"/>
    <property type="project" value="UniProtKB-UniRule"/>
</dbReference>
<dbReference type="Gene3D" id="3.20.20.480">
    <property type="entry name" value="Trimethylamine methyltransferase-like"/>
    <property type="match status" value="1"/>
</dbReference>
<evidence type="ECO:0000256" key="2">
    <source>
        <dbReference type="ARBA" id="ARBA00022603"/>
    </source>
</evidence>
<dbReference type="Pfam" id="PF06253">
    <property type="entry name" value="MTTB"/>
    <property type="match status" value="1"/>
</dbReference>
<evidence type="ECO:0000256" key="5">
    <source>
        <dbReference type="SAM" id="MobiDB-lite"/>
    </source>
</evidence>
<gene>
    <name evidence="6" type="ORF">D3227_37765</name>
</gene>
<dbReference type="AlphaFoldDB" id="A0A3A5JT95"/>
<accession>A0A3A5JT95</accession>
<dbReference type="Proteomes" id="UP000272706">
    <property type="component" value="Unassembled WGS sequence"/>
</dbReference>
<organism evidence="6 7">
    <name type="scientific">Mesorhizobium waimense</name>
    <dbReference type="NCBI Taxonomy" id="1300307"/>
    <lineage>
        <taxon>Bacteria</taxon>
        <taxon>Pseudomonadati</taxon>
        <taxon>Pseudomonadota</taxon>
        <taxon>Alphaproteobacteria</taxon>
        <taxon>Hyphomicrobiales</taxon>
        <taxon>Phyllobacteriaceae</taxon>
        <taxon>Mesorhizobium</taxon>
    </lineage>
</organism>
<protein>
    <recommendedName>
        <fullName evidence="4">Methyltransferase</fullName>
        <ecNumber evidence="4">2.1.1.-</ecNumber>
    </recommendedName>
</protein>
<sequence length="513" mass="56127">MSAIDSPATRRRGGRTSLMAARGAEKTPRLSTINYAIKPVEAVSADQLERIHLASLAILREIGIDFRDETALRQWREVGADVRGERVHLEPDMIMGLISKAPRSFELRSRDPDQRVTISQETLTFGTMQGAPNVRDVNGVRRSSTMEDLRDVNRLTQMLPGFHVAGGFTCEPTDIAVPWRHLHINRSSLVETNLPYFGLTTGQQRAEDSIAMARIAYGEEFMKSNAVIIGQISGNSPLVWDATMLEGLRVYAEANQVVLLSPFVLGAANTPADVAATAAQLNAEALAGLAYTQLAVPGTKMIYGQYSVSVSMRSGAPMSGMPEVSLLNVLVGQLARRYGIPWRTTASQSSAKTFDPQSGYESAIAYMSGATAKSNLFLHAGGWDEAGLVCCLAKFVADAEQNLLIAKYAQGVSFDHFDDALEAIRRIGPGGHYLGDAFTLKRFKEAFISPELLDYLSYEQWKAKGSKDMAQRCREKAKATLESYEPPQIDVAVREELDAFVAKRQNEISPSLA</sequence>
<evidence type="ECO:0000313" key="7">
    <source>
        <dbReference type="Proteomes" id="UP000272706"/>
    </source>
</evidence>
<dbReference type="PIRSF" id="PIRSF037567">
    <property type="entry name" value="MTTB_MeTrfase"/>
    <property type="match status" value="1"/>
</dbReference>
<evidence type="ECO:0000256" key="1">
    <source>
        <dbReference type="ARBA" id="ARBA00007137"/>
    </source>
</evidence>
<comment type="similarity">
    <text evidence="1 4">Belongs to the trimethylamine methyltransferase family.</text>
</comment>
<reference evidence="6 7" key="1">
    <citation type="submission" date="2018-09" db="EMBL/GenBank/DDBJ databases">
        <title>Mesorhizobium carmichaelinearum sp. nov. isolated from Carmichaelinea spp. root nodules in New Zealand.</title>
        <authorList>
            <person name="De Meyer S.E."/>
        </authorList>
    </citation>
    <scope>NUCLEOTIDE SEQUENCE [LARGE SCALE GENOMIC DNA]</scope>
    <source>
        <strain evidence="6 7">ICMP19557</strain>
    </source>
</reference>
<dbReference type="InterPro" id="IPR010426">
    <property type="entry name" value="MTTB_MeTrfase"/>
</dbReference>
<keyword evidence="7" id="KW-1185">Reference proteome</keyword>
<comment type="caution">
    <text evidence="6">The sequence shown here is derived from an EMBL/GenBank/DDBJ whole genome shotgun (WGS) entry which is preliminary data.</text>
</comment>
<proteinExistence type="inferred from homology"/>
<keyword evidence="2 6" id="KW-0489">Methyltransferase</keyword>
<evidence type="ECO:0000256" key="4">
    <source>
        <dbReference type="PIRNR" id="PIRNR037567"/>
    </source>
</evidence>
<evidence type="ECO:0000313" key="6">
    <source>
        <dbReference type="EMBL" id="RJT24187.1"/>
    </source>
</evidence>
<dbReference type="OrthoDB" id="8037691at2"/>
<dbReference type="GO" id="GO:0008168">
    <property type="term" value="F:methyltransferase activity"/>
    <property type="evidence" value="ECO:0007669"/>
    <property type="project" value="UniProtKB-KW"/>
</dbReference>
<dbReference type="EMBL" id="QZWZ01000076">
    <property type="protein sequence ID" value="RJT24187.1"/>
    <property type="molecule type" value="Genomic_DNA"/>
</dbReference>
<feature type="region of interest" description="Disordered" evidence="5">
    <location>
        <begin position="1"/>
        <end position="23"/>
    </location>
</feature>
<keyword evidence="3 4" id="KW-0808">Transferase</keyword>
<name>A0A3A5JT95_9HYPH</name>
<evidence type="ECO:0000256" key="3">
    <source>
        <dbReference type="ARBA" id="ARBA00022679"/>
    </source>
</evidence>
<dbReference type="RefSeq" id="WP_120019163.1">
    <property type="nucleotide sequence ID" value="NZ_QZWZ01000076.1"/>
</dbReference>